<dbReference type="PANTHER" id="PTHR32060:SF30">
    <property type="entry name" value="CARBOXY-TERMINAL PROCESSING PROTEASE CTPA"/>
    <property type="match status" value="1"/>
</dbReference>
<comment type="similarity">
    <text evidence="1 5">Belongs to the peptidase S41A family.</text>
</comment>
<reference evidence="8" key="2">
    <citation type="submission" date="2015-11" db="EMBL/GenBank/DDBJ databases">
        <authorList>
            <person name="Zhang Y."/>
            <person name="Guo Z."/>
        </authorList>
    </citation>
    <scope>NUCLEOTIDE SEQUENCE [LARGE SCALE GENOMIC DNA]</scope>
    <source>
        <strain evidence="8">JGI-4</strain>
    </source>
</reference>
<dbReference type="Proteomes" id="UP000182200">
    <property type="component" value="Unassembled WGS sequence"/>
</dbReference>
<sequence>MRKKIFFFSFGLFAFLLLVGFEFFQSQKDDIFFKIDKSIEIFGKIYKEVLLNYVDEVDPEKFMRAGIKGMLNQLDPYTVFIDEKHREEVDALTTGKYGGIGVSISKIDTQVVVVKVLKDYPADKAGLKVGDVIIQIDSISVDDKPLEEVRTYMVGKAGTPIKLKVLREGFENPLVFEMTRAEIEVKNIAYYNFIDDGIAYIKLERFSRNAGEELRQAIKNLQAKSEIKGLILDLRDNPGGLLDAAVDIVEKFVPEGSLIVSTRGRKPDAVRNYYSTEKPLLPDVPLCVIVNNSSASASEIVAGAIQDLDRGVILGTRTFGKGLVQTISYLSYNTFLKMTTAKYYTPSGRCIQEVDYFHKPDGVFIVKPDSEKKVFKTKNGRIVYAQGGIMPDTIIPEITRSNFTETLVKRGLFFKFANRFLAEHKTLPENFEINNQILEQFKKFVEKNNFTFKDSFEINLEKAIEYAKKQRYQNGYISEVELTLNKIKSNKIDYFQIYRDEIARELMRQILARYKYENELIEWELSNDVQVKTAISILKDGKTYSSILKSK</sequence>
<keyword evidence="2 5" id="KW-0645">Protease</keyword>
<reference evidence="9 10" key="1">
    <citation type="submission" date="2015-11" db="EMBL/GenBank/DDBJ databases">
        <authorList>
            <person name="Varghese N."/>
        </authorList>
    </citation>
    <scope>NUCLEOTIDE SEQUENCE [LARGE SCALE GENOMIC DNA]</scope>
    <source>
        <strain evidence="7 10">JGI-8</strain>
    </source>
</reference>
<dbReference type="Gene3D" id="3.30.750.44">
    <property type="match status" value="1"/>
</dbReference>
<organism evidence="8 9">
    <name type="scientific">Candidatus Kryptonium thompsonii</name>
    <dbReference type="NCBI Taxonomy" id="1633631"/>
    <lineage>
        <taxon>Bacteria</taxon>
        <taxon>Pseudomonadati</taxon>
        <taxon>Candidatus Kryptoniota</taxon>
        <taxon>Candidatus Kryptonium</taxon>
    </lineage>
</organism>
<evidence type="ECO:0000256" key="1">
    <source>
        <dbReference type="ARBA" id="ARBA00009179"/>
    </source>
</evidence>
<dbReference type="PROSITE" id="PS50106">
    <property type="entry name" value="PDZ"/>
    <property type="match status" value="1"/>
</dbReference>
<keyword evidence="3 5" id="KW-0378">Hydrolase</keyword>
<evidence type="ECO:0000256" key="4">
    <source>
        <dbReference type="ARBA" id="ARBA00022825"/>
    </source>
</evidence>
<evidence type="ECO:0000259" key="6">
    <source>
        <dbReference type="PROSITE" id="PS50106"/>
    </source>
</evidence>
<dbReference type="PANTHER" id="PTHR32060">
    <property type="entry name" value="TAIL-SPECIFIC PROTEASE"/>
    <property type="match status" value="1"/>
</dbReference>
<dbReference type="STRING" id="1633631.GCA_001442925_00834"/>
<dbReference type="CDD" id="cd07560">
    <property type="entry name" value="Peptidase_S41_CPP"/>
    <property type="match status" value="1"/>
</dbReference>
<evidence type="ECO:0000313" key="10">
    <source>
        <dbReference type="Proteomes" id="UP000182200"/>
    </source>
</evidence>
<dbReference type="GO" id="GO:0030288">
    <property type="term" value="C:outer membrane-bounded periplasmic space"/>
    <property type="evidence" value="ECO:0007669"/>
    <property type="project" value="TreeGrafter"/>
</dbReference>
<dbReference type="InterPro" id="IPR004447">
    <property type="entry name" value="Peptidase_S41A"/>
</dbReference>
<accession>A0A0S4MXU4</accession>
<dbReference type="InterPro" id="IPR036034">
    <property type="entry name" value="PDZ_sf"/>
</dbReference>
<dbReference type="Gene3D" id="3.90.226.10">
    <property type="entry name" value="2-enoyl-CoA Hydratase, Chain A, domain 1"/>
    <property type="match status" value="1"/>
</dbReference>
<dbReference type="InterPro" id="IPR001478">
    <property type="entry name" value="PDZ"/>
</dbReference>
<keyword evidence="4 5" id="KW-0720">Serine protease</keyword>
<evidence type="ECO:0000313" key="7">
    <source>
        <dbReference type="EMBL" id="CUS79005.1"/>
    </source>
</evidence>
<dbReference type="InterPro" id="IPR005151">
    <property type="entry name" value="Tail-specific_protease"/>
</dbReference>
<dbReference type="GO" id="GO:0004175">
    <property type="term" value="F:endopeptidase activity"/>
    <property type="evidence" value="ECO:0007669"/>
    <property type="project" value="TreeGrafter"/>
</dbReference>
<dbReference type="InterPro" id="IPR029045">
    <property type="entry name" value="ClpP/crotonase-like_dom_sf"/>
</dbReference>
<dbReference type="AlphaFoldDB" id="A0A0P1MS15"/>
<dbReference type="InterPro" id="IPR055210">
    <property type="entry name" value="CtpA/B_N"/>
</dbReference>
<protein>
    <submittedName>
        <fullName evidence="8">Carboxyl-terminal processing protease</fullName>
    </submittedName>
</protein>
<dbReference type="CDD" id="cd06782">
    <property type="entry name" value="cpPDZ_CPP-like"/>
    <property type="match status" value="1"/>
</dbReference>
<evidence type="ECO:0000256" key="3">
    <source>
        <dbReference type="ARBA" id="ARBA00022801"/>
    </source>
</evidence>
<dbReference type="EMBL" id="CZVI01000002">
    <property type="protein sequence ID" value="CUS79005.1"/>
    <property type="molecule type" value="Genomic_DNA"/>
</dbReference>
<dbReference type="SMART" id="SM00228">
    <property type="entry name" value="PDZ"/>
    <property type="match status" value="1"/>
</dbReference>
<dbReference type="SUPFAM" id="SSF52096">
    <property type="entry name" value="ClpP/crotonase"/>
    <property type="match status" value="1"/>
</dbReference>
<dbReference type="RefSeq" id="WP_075446933.1">
    <property type="nucleotide sequence ID" value="NZ_CZVI01000002.1"/>
</dbReference>
<keyword evidence="10" id="KW-1185">Reference proteome</keyword>
<dbReference type="GO" id="GO:0006508">
    <property type="term" value="P:proteolysis"/>
    <property type="evidence" value="ECO:0007669"/>
    <property type="project" value="UniProtKB-KW"/>
</dbReference>
<accession>A0A0P1LYZ1</accession>
<accession>A0A0P1MS15</accession>
<evidence type="ECO:0000256" key="5">
    <source>
        <dbReference type="RuleBase" id="RU004404"/>
    </source>
</evidence>
<name>A0A0P1MS15_9BACT</name>
<evidence type="ECO:0000313" key="8">
    <source>
        <dbReference type="EMBL" id="CUU03758.1"/>
    </source>
</evidence>
<feature type="domain" description="PDZ" evidence="6">
    <location>
        <begin position="89"/>
        <end position="153"/>
    </location>
</feature>
<evidence type="ECO:0000313" key="9">
    <source>
        <dbReference type="Proteomes" id="UP000182011"/>
    </source>
</evidence>
<dbReference type="Pfam" id="PF13180">
    <property type="entry name" value="PDZ_2"/>
    <property type="match status" value="1"/>
</dbReference>
<dbReference type="GO" id="GO:0007165">
    <property type="term" value="P:signal transduction"/>
    <property type="evidence" value="ECO:0007669"/>
    <property type="project" value="TreeGrafter"/>
</dbReference>
<accession>A0A0P1LCU2</accession>
<dbReference type="Proteomes" id="UP000182011">
    <property type="component" value="Unassembled WGS sequence"/>
</dbReference>
<proteinExistence type="inferred from homology"/>
<dbReference type="Pfam" id="PF03572">
    <property type="entry name" value="Peptidase_S41"/>
    <property type="match status" value="1"/>
</dbReference>
<dbReference type="Gene3D" id="2.30.42.10">
    <property type="match status" value="1"/>
</dbReference>
<dbReference type="SMART" id="SM00245">
    <property type="entry name" value="TSPc"/>
    <property type="match status" value="1"/>
</dbReference>
<dbReference type="SUPFAM" id="SSF50156">
    <property type="entry name" value="PDZ domain-like"/>
    <property type="match status" value="1"/>
</dbReference>
<gene>
    <name evidence="8" type="ORF">JGI4_00835</name>
    <name evidence="7" type="ORF">JGI8_00270</name>
</gene>
<dbReference type="Pfam" id="PF22694">
    <property type="entry name" value="CtpB_N-like"/>
    <property type="match status" value="1"/>
</dbReference>
<dbReference type="EMBL" id="FAOP01000004">
    <property type="protein sequence ID" value="CUU03758.1"/>
    <property type="molecule type" value="Genomic_DNA"/>
</dbReference>
<dbReference type="GO" id="GO:0008236">
    <property type="term" value="F:serine-type peptidase activity"/>
    <property type="evidence" value="ECO:0007669"/>
    <property type="project" value="UniProtKB-KW"/>
</dbReference>
<dbReference type="NCBIfam" id="TIGR00225">
    <property type="entry name" value="prc"/>
    <property type="match status" value="1"/>
</dbReference>
<evidence type="ECO:0000256" key="2">
    <source>
        <dbReference type="ARBA" id="ARBA00022670"/>
    </source>
</evidence>